<organism evidence="2 3">
    <name type="scientific">Rubripirellula amarantea</name>
    <dbReference type="NCBI Taxonomy" id="2527999"/>
    <lineage>
        <taxon>Bacteria</taxon>
        <taxon>Pseudomonadati</taxon>
        <taxon>Planctomycetota</taxon>
        <taxon>Planctomycetia</taxon>
        <taxon>Pirellulales</taxon>
        <taxon>Pirellulaceae</taxon>
        <taxon>Rubripirellula</taxon>
    </lineage>
</organism>
<dbReference type="InterPro" id="IPR011047">
    <property type="entry name" value="Quinoprotein_ADH-like_sf"/>
</dbReference>
<dbReference type="InterPro" id="IPR007131">
    <property type="entry name" value="SHD1"/>
</dbReference>
<gene>
    <name evidence="2" type="ORF">Pla22_24080</name>
</gene>
<keyword evidence="3" id="KW-1185">Reference proteome</keyword>
<name>A0A5C5WVP6_9BACT</name>
<sequence>MVFVFFDVSARGQELGRVWVDASGLHSITATLVRVENDSVVLLRADGGEVKLPLGQLSHDDQKYVSNYSEKITAENGLRSSPPPKPEVEPLEALELPQALFESAENSVLELGPALVMAGDVGLPRSLPADRSRFAFGCQDINIEMDKLDFTDDRVSRPIPIITTDKWDTRTTSVIISASTQVRFMKDTARHQVVRFDFQDGRRVVAMQHDRNVALLDHDHDNQRSLVLVDHGPVGDGGKLALAEGWQADNLRITNARAVPGASPIQTQPKVRWARFVDAQHVIVAIDSSVVLWNLVSGEPIYRIANVDLKATPALSGGHRYLAIPSYGKVDLHETATGKRLGQIKIEPKLPAVSFSPYGDSLAISTSRRIRVWNLPGAALDYDVQARESLGREPTVWVNHELLLTSSGVLMSLPMGLPIWKYDVTACEVASLGEHVAILRREPIEQLVTVKLPHPAAQVTLEHLRSSSVDIDESSWRIAGRSMWNGTQWVDRDVRIGAKPISRR</sequence>
<feature type="domain" description="SLA1 homology" evidence="1">
    <location>
        <begin position="17"/>
        <end position="69"/>
    </location>
</feature>
<evidence type="ECO:0000313" key="3">
    <source>
        <dbReference type="Proteomes" id="UP000316598"/>
    </source>
</evidence>
<dbReference type="GO" id="GO:0030674">
    <property type="term" value="F:protein-macromolecule adaptor activity"/>
    <property type="evidence" value="ECO:0007669"/>
    <property type="project" value="InterPro"/>
</dbReference>
<dbReference type="EMBL" id="SJPI01000001">
    <property type="protein sequence ID" value="TWT54756.1"/>
    <property type="molecule type" value="Genomic_DNA"/>
</dbReference>
<evidence type="ECO:0000259" key="1">
    <source>
        <dbReference type="Pfam" id="PF03983"/>
    </source>
</evidence>
<dbReference type="AlphaFoldDB" id="A0A5C5WVP6"/>
<dbReference type="GO" id="GO:0042802">
    <property type="term" value="F:identical protein binding"/>
    <property type="evidence" value="ECO:0007669"/>
    <property type="project" value="InterPro"/>
</dbReference>
<dbReference type="Pfam" id="PF03983">
    <property type="entry name" value="SHD1"/>
    <property type="match status" value="1"/>
</dbReference>
<dbReference type="Gene3D" id="2.30.30.700">
    <property type="entry name" value="SLA1 homology domain 1"/>
    <property type="match status" value="1"/>
</dbReference>
<dbReference type="Proteomes" id="UP000316598">
    <property type="component" value="Unassembled WGS sequence"/>
</dbReference>
<comment type="caution">
    <text evidence="2">The sequence shown here is derived from an EMBL/GenBank/DDBJ whole genome shotgun (WGS) entry which is preliminary data.</text>
</comment>
<dbReference type="SUPFAM" id="SSF50998">
    <property type="entry name" value="Quinoprotein alcohol dehydrogenase-like"/>
    <property type="match status" value="1"/>
</dbReference>
<evidence type="ECO:0000313" key="2">
    <source>
        <dbReference type="EMBL" id="TWT54756.1"/>
    </source>
</evidence>
<accession>A0A5C5WVP6</accession>
<protein>
    <recommendedName>
        <fullName evidence="1">SLA1 homology domain-containing protein</fullName>
    </recommendedName>
</protein>
<reference evidence="2 3" key="1">
    <citation type="submission" date="2019-02" db="EMBL/GenBank/DDBJ databases">
        <title>Deep-cultivation of Planctomycetes and their phenomic and genomic characterization uncovers novel biology.</title>
        <authorList>
            <person name="Wiegand S."/>
            <person name="Jogler M."/>
            <person name="Boedeker C."/>
            <person name="Pinto D."/>
            <person name="Vollmers J."/>
            <person name="Rivas-Marin E."/>
            <person name="Kohn T."/>
            <person name="Peeters S.H."/>
            <person name="Heuer A."/>
            <person name="Rast P."/>
            <person name="Oberbeckmann S."/>
            <person name="Bunk B."/>
            <person name="Jeske O."/>
            <person name="Meyerdierks A."/>
            <person name="Storesund J.E."/>
            <person name="Kallscheuer N."/>
            <person name="Luecker S."/>
            <person name="Lage O.M."/>
            <person name="Pohl T."/>
            <person name="Merkel B.J."/>
            <person name="Hornburger P."/>
            <person name="Mueller R.-W."/>
            <person name="Bruemmer F."/>
            <person name="Labrenz M."/>
            <person name="Spormann A.M."/>
            <person name="Op Den Camp H."/>
            <person name="Overmann J."/>
            <person name="Amann R."/>
            <person name="Jetten M.S.M."/>
            <person name="Mascher T."/>
            <person name="Medema M.H."/>
            <person name="Devos D.P."/>
            <person name="Kaster A.-K."/>
            <person name="Ovreas L."/>
            <person name="Rohde M."/>
            <person name="Galperin M.Y."/>
            <person name="Jogler C."/>
        </authorList>
    </citation>
    <scope>NUCLEOTIDE SEQUENCE [LARGE SCALE GENOMIC DNA]</scope>
    <source>
        <strain evidence="2 3">Pla22</strain>
    </source>
</reference>
<proteinExistence type="predicted"/>
<dbReference type="Gene3D" id="2.130.10.10">
    <property type="entry name" value="YVTN repeat-like/Quinoprotein amine dehydrogenase"/>
    <property type="match status" value="1"/>
</dbReference>
<dbReference type="InterPro" id="IPR015943">
    <property type="entry name" value="WD40/YVTN_repeat-like_dom_sf"/>
</dbReference>
<dbReference type="GO" id="GO:0043130">
    <property type="term" value="F:ubiquitin binding"/>
    <property type="evidence" value="ECO:0007669"/>
    <property type="project" value="InterPro"/>
</dbReference>
<dbReference type="GO" id="GO:0008092">
    <property type="term" value="F:cytoskeletal protein binding"/>
    <property type="evidence" value="ECO:0007669"/>
    <property type="project" value="InterPro"/>
</dbReference>